<organism evidence="1 2">
    <name type="scientific">Streptococcus dysgalactiae</name>
    <dbReference type="NCBI Taxonomy" id="1334"/>
    <lineage>
        <taxon>Bacteria</taxon>
        <taxon>Bacillati</taxon>
        <taxon>Bacillota</taxon>
        <taxon>Bacilli</taxon>
        <taxon>Lactobacillales</taxon>
        <taxon>Streptococcaceae</taxon>
        <taxon>Streptococcus</taxon>
    </lineage>
</organism>
<proteinExistence type="predicted"/>
<gene>
    <name evidence="1" type="ORF">MP619_04800</name>
</gene>
<sequence>MFKLQHIVNGFYPITIGNFDNVQGAVDAIKSHVRANSAIINPRYAKSMSGEAIRIDYGAKDCYYLLTLINELEISAEGY</sequence>
<evidence type="ECO:0000313" key="2">
    <source>
        <dbReference type="Proteomes" id="UP001164948"/>
    </source>
</evidence>
<evidence type="ECO:0000313" key="1">
    <source>
        <dbReference type="EMBL" id="WAI93920.1"/>
    </source>
</evidence>
<name>A0AAF0A0C1_STRDY</name>
<dbReference type="EMBL" id="CP095081">
    <property type="protein sequence ID" value="WAI93920.1"/>
    <property type="molecule type" value="Genomic_DNA"/>
</dbReference>
<reference evidence="1" key="1">
    <citation type="submission" date="2022-03" db="EMBL/GenBank/DDBJ databases">
        <title>Characterization and genomic analysis of a Streptococcus dysgalactiae associated with cultured channel catfish mortalities in China.</title>
        <authorList>
            <person name="Wang J."/>
            <person name="Geng Y."/>
        </authorList>
    </citation>
    <scope>NUCLEOTIDE SEQUENCE</scope>
    <source>
        <strain evidence="1">WJ001</strain>
    </source>
</reference>
<dbReference type="Proteomes" id="UP001164948">
    <property type="component" value="Chromosome"/>
</dbReference>
<accession>A0AAF0A0C1</accession>
<protein>
    <recommendedName>
        <fullName evidence="3">Phage protein</fullName>
    </recommendedName>
</protein>
<dbReference type="AlphaFoldDB" id="A0AAF0A0C1"/>
<evidence type="ECO:0008006" key="3">
    <source>
        <dbReference type="Google" id="ProtNLM"/>
    </source>
</evidence>
<dbReference type="RefSeq" id="WP_155782946.1">
    <property type="nucleotide sequence ID" value="NZ_CP095081.1"/>
</dbReference>